<dbReference type="KEGG" id="aqt:FN924_05170"/>
<dbReference type="EMBL" id="CP041666">
    <property type="protein sequence ID" value="QDP39621.1"/>
    <property type="molecule type" value="Genomic_DNA"/>
</dbReference>
<keyword evidence="1" id="KW-0472">Membrane</keyword>
<reference evidence="2 3" key="1">
    <citation type="submission" date="2019-07" db="EMBL/GenBank/DDBJ databases">
        <authorList>
            <person name="Li J."/>
        </authorList>
    </citation>
    <scope>NUCLEOTIDE SEQUENCE [LARGE SCALE GENOMIC DNA]</scope>
    <source>
        <strain evidence="2 3">TKL69</strain>
    </source>
</reference>
<dbReference type="AlphaFoldDB" id="A0A516KDZ2"/>
<dbReference type="Proteomes" id="UP000315215">
    <property type="component" value="Chromosome"/>
</dbReference>
<name>A0A516KDZ2_9BACI</name>
<evidence type="ECO:0000313" key="3">
    <source>
        <dbReference type="Proteomes" id="UP000315215"/>
    </source>
</evidence>
<keyword evidence="3" id="KW-1185">Reference proteome</keyword>
<evidence type="ECO:0000256" key="1">
    <source>
        <dbReference type="SAM" id="Phobius"/>
    </source>
</evidence>
<dbReference type="InterPro" id="IPR048147">
    <property type="entry name" value="CBO0543-like"/>
</dbReference>
<keyword evidence="1" id="KW-1133">Transmembrane helix</keyword>
<dbReference type="NCBIfam" id="NF041644">
    <property type="entry name" value="CBO0543_fam"/>
    <property type="match status" value="1"/>
</dbReference>
<accession>A0A516KDZ2</accession>
<organism evidence="2 3">
    <name type="scientific">Radiobacillus deserti</name>
    <dbReference type="NCBI Taxonomy" id="2594883"/>
    <lineage>
        <taxon>Bacteria</taxon>
        <taxon>Bacillati</taxon>
        <taxon>Bacillota</taxon>
        <taxon>Bacilli</taxon>
        <taxon>Bacillales</taxon>
        <taxon>Bacillaceae</taxon>
        <taxon>Radiobacillus</taxon>
    </lineage>
</organism>
<feature type="transmembrane region" description="Helical" evidence="1">
    <location>
        <begin position="94"/>
        <end position="116"/>
    </location>
</feature>
<feature type="transmembrane region" description="Helical" evidence="1">
    <location>
        <begin position="6"/>
        <end position="22"/>
    </location>
</feature>
<feature type="transmembrane region" description="Helical" evidence="1">
    <location>
        <begin position="64"/>
        <end position="82"/>
    </location>
</feature>
<sequence>MFILLITIVIFNLIAFLVPKRISHIELITTTLFALYLQLFTDVFLILKYNLYGYFGEGVDWKSTLYILGIYPPINFLFLNFFPYKKKHYYKMMYILAWGVLAIGFEAIFLWSGTFYYNEWKIWYSGILYPLLYILLVVFHRFTYHYLIVFKHLDSKNNH</sequence>
<dbReference type="RefSeq" id="WP_143892393.1">
    <property type="nucleotide sequence ID" value="NZ_CP041666.1"/>
</dbReference>
<feature type="transmembrane region" description="Helical" evidence="1">
    <location>
        <begin position="34"/>
        <end position="52"/>
    </location>
</feature>
<feature type="transmembrane region" description="Helical" evidence="1">
    <location>
        <begin position="122"/>
        <end position="142"/>
    </location>
</feature>
<dbReference type="OrthoDB" id="2851062at2"/>
<gene>
    <name evidence="2" type="ORF">FN924_05170</name>
</gene>
<proteinExistence type="predicted"/>
<keyword evidence="1" id="KW-0812">Transmembrane</keyword>
<evidence type="ECO:0000313" key="2">
    <source>
        <dbReference type="EMBL" id="QDP39621.1"/>
    </source>
</evidence>
<protein>
    <submittedName>
        <fullName evidence="2">Uncharacterized protein</fullName>
    </submittedName>
</protein>